<dbReference type="Proteomes" id="UP000321393">
    <property type="component" value="Unassembled WGS sequence"/>
</dbReference>
<dbReference type="EMBL" id="SSTE01014539">
    <property type="protein sequence ID" value="KAA0045410.1"/>
    <property type="molecule type" value="Genomic_DNA"/>
</dbReference>
<evidence type="ECO:0000313" key="4">
    <source>
        <dbReference type="Proteomes" id="UP000321947"/>
    </source>
</evidence>
<evidence type="ECO:0000313" key="2">
    <source>
        <dbReference type="EMBL" id="TYK07513.1"/>
    </source>
</evidence>
<comment type="caution">
    <text evidence="1">The sequence shown here is derived from an EMBL/GenBank/DDBJ whole genome shotgun (WGS) entry which is preliminary data.</text>
</comment>
<dbReference type="AlphaFoldDB" id="A0A5A7TQH4"/>
<evidence type="ECO:0000313" key="3">
    <source>
        <dbReference type="Proteomes" id="UP000321393"/>
    </source>
</evidence>
<proteinExistence type="predicted"/>
<gene>
    <name evidence="2" type="ORF">E5676_scaffold1702G00310</name>
    <name evidence="1" type="ORF">E6C27_scaffold294G00010</name>
</gene>
<dbReference type="Proteomes" id="UP000321947">
    <property type="component" value="Unassembled WGS sequence"/>
</dbReference>
<reference evidence="3 4" key="1">
    <citation type="submission" date="2019-08" db="EMBL/GenBank/DDBJ databases">
        <title>Draft genome sequences of two oriental melons (Cucumis melo L. var makuwa).</title>
        <authorList>
            <person name="Kwon S.-Y."/>
        </authorList>
    </citation>
    <scope>NUCLEOTIDE SEQUENCE [LARGE SCALE GENOMIC DNA]</scope>
    <source>
        <strain evidence="4">cv. Chang Bougi</strain>
        <strain evidence="3">cv. SW 3</strain>
        <tissue evidence="1">Leaf</tissue>
    </source>
</reference>
<accession>A0A5A7TQH4</accession>
<dbReference type="OrthoDB" id="1878503at2759"/>
<name>A0A5A7TQH4_CUCMM</name>
<evidence type="ECO:0000313" key="1">
    <source>
        <dbReference type="EMBL" id="KAA0045410.1"/>
    </source>
</evidence>
<dbReference type="EMBL" id="SSTD01013242">
    <property type="protein sequence ID" value="TYK07513.1"/>
    <property type="molecule type" value="Genomic_DNA"/>
</dbReference>
<protein>
    <submittedName>
        <fullName evidence="1">Transposase family TNP2</fullName>
    </submittedName>
</protein>
<organism evidence="1 3">
    <name type="scientific">Cucumis melo var. makuwa</name>
    <name type="common">Oriental melon</name>
    <dbReference type="NCBI Taxonomy" id="1194695"/>
    <lineage>
        <taxon>Eukaryota</taxon>
        <taxon>Viridiplantae</taxon>
        <taxon>Streptophyta</taxon>
        <taxon>Embryophyta</taxon>
        <taxon>Tracheophyta</taxon>
        <taxon>Spermatophyta</taxon>
        <taxon>Magnoliopsida</taxon>
        <taxon>eudicotyledons</taxon>
        <taxon>Gunneridae</taxon>
        <taxon>Pentapetalae</taxon>
        <taxon>rosids</taxon>
        <taxon>fabids</taxon>
        <taxon>Cucurbitales</taxon>
        <taxon>Cucurbitaceae</taxon>
        <taxon>Benincaseae</taxon>
        <taxon>Cucumis</taxon>
    </lineage>
</organism>
<dbReference type="PANTHER" id="PTHR48258">
    <property type="entry name" value="DUF4218 DOMAIN-CONTAINING PROTEIN-RELATED"/>
    <property type="match status" value="1"/>
</dbReference>
<sequence length="178" mass="20381">MRPSLHVHCYNGCIVGGVRFHTPERGFWYTIQNSGVMVIGKSNANGSDDNNFYDVLDEVLHVQYLMERSVRLFKCRWYNIDVNKSTMSSFSSRFDETDVMFLEFTKDLYNLAEGSSSVGDIQEMCAISTPGVGKLRSRQWEDYDVGSHWHKKAYLVICCLLQSGDRRVCKKDIPSSLP</sequence>